<dbReference type="Pfam" id="PF22062">
    <property type="entry name" value="OB_DPOA2"/>
    <property type="match status" value="1"/>
</dbReference>
<dbReference type="InParanoid" id="A0A6I9RPZ3"/>
<dbReference type="Gene3D" id="3.60.21.60">
    <property type="match status" value="2"/>
</dbReference>
<dbReference type="PANTHER" id="PTHR23061">
    <property type="entry name" value="DNA POLYMERASE 2 ALPHA 70 KDA SUBUNIT"/>
    <property type="match status" value="1"/>
</dbReference>
<dbReference type="OrthoDB" id="336885at2759"/>
<dbReference type="PANTHER" id="PTHR23061:SF12">
    <property type="entry name" value="DNA POLYMERASE ALPHA SUBUNIT B"/>
    <property type="match status" value="1"/>
</dbReference>
<dbReference type="Proteomes" id="UP000504607">
    <property type="component" value="Chromosome 9"/>
</dbReference>
<dbReference type="Pfam" id="PF08418">
    <property type="entry name" value="Pol_alpha_B_N"/>
    <property type="match status" value="1"/>
</dbReference>
<dbReference type="PIRSF" id="PIRSF018300">
    <property type="entry name" value="DNA_pol_alph_2"/>
    <property type="match status" value="1"/>
</dbReference>
<dbReference type="GO" id="GO:0006270">
    <property type="term" value="P:DNA replication initiation"/>
    <property type="evidence" value="ECO:0007669"/>
    <property type="project" value="TreeGrafter"/>
</dbReference>
<evidence type="ECO:0000259" key="10">
    <source>
        <dbReference type="Pfam" id="PF22062"/>
    </source>
</evidence>
<keyword evidence="4 6" id="KW-0235">DNA replication</keyword>
<comment type="similarity">
    <text evidence="2 6">Belongs to the DNA polymerase alpha subunit B family.</text>
</comment>
<evidence type="ECO:0000256" key="5">
    <source>
        <dbReference type="ARBA" id="ARBA00023242"/>
    </source>
</evidence>
<name>A0A6I9RPZ3_ELAGV</name>
<keyword evidence="5 6" id="KW-0539">Nucleus</keyword>
<feature type="domain" description="DNA polymerase alpha subunit B OB" evidence="10">
    <location>
        <begin position="241"/>
        <end position="321"/>
    </location>
</feature>
<dbReference type="InterPro" id="IPR016722">
    <property type="entry name" value="DNA_pol_alpha_bsu"/>
</dbReference>
<dbReference type="GO" id="GO:0003677">
    <property type="term" value="F:DNA binding"/>
    <property type="evidence" value="ECO:0007669"/>
    <property type="project" value="InterPro"/>
</dbReference>
<evidence type="ECO:0000256" key="4">
    <source>
        <dbReference type="ARBA" id="ARBA00022705"/>
    </source>
</evidence>
<reference evidence="12" key="1">
    <citation type="submission" date="2025-08" db="UniProtKB">
        <authorList>
            <consortium name="RefSeq"/>
        </authorList>
    </citation>
    <scope>IDENTIFICATION</scope>
</reference>
<proteinExistence type="inferred from homology"/>
<dbReference type="InterPro" id="IPR054300">
    <property type="entry name" value="OB_DPOA2"/>
</dbReference>
<feature type="domain" description="DNA polymerase alpha subunit B N-terminal" evidence="9">
    <location>
        <begin position="3"/>
        <end position="52"/>
    </location>
</feature>
<comment type="function">
    <text evidence="6">Accessory subunit of the DNA polymerase alpha complex (also known as the alpha DNA polymerase-primase complex) which plays an essential role in the initiation of DNA synthesis.</text>
</comment>
<evidence type="ECO:0000259" key="9">
    <source>
        <dbReference type="Pfam" id="PF08418"/>
    </source>
</evidence>
<dbReference type="InterPro" id="IPR043034">
    <property type="entry name" value="DNA_pol_alpha_B_N_sf"/>
</dbReference>
<evidence type="ECO:0000256" key="2">
    <source>
        <dbReference type="ARBA" id="ARBA00007299"/>
    </source>
</evidence>
<dbReference type="InterPro" id="IPR013627">
    <property type="entry name" value="Pol_alpha_B_N"/>
</dbReference>
<dbReference type="RefSeq" id="XP_010930061.1">
    <property type="nucleotide sequence ID" value="XM_010931759.2"/>
</dbReference>
<dbReference type="KEGG" id="egu:105051366"/>
<evidence type="ECO:0000256" key="7">
    <source>
        <dbReference type="SAM" id="MobiDB-lite"/>
    </source>
</evidence>
<dbReference type="Pfam" id="PF04042">
    <property type="entry name" value="DNA_pol_E_B"/>
    <property type="match status" value="1"/>
</dbReference>
<dbReference type="FunFam" id="3.60.21.60:FF:000004">
    <property type="entry name" value="DNA polymerase alpha subunit B"/>
    <property type="match status" value="1"/>
</dbReference>
<evidence type="ECO:0000313" key="11">
    <source>
        <dbReference type="Proteomes" id="UP000504607"/>
    </source>
</evidence>
<dbReference type="GO" id="GO:0005658">
    <property type="term" value="C:alpha DNA polymerase:primase complex"/>
    <property type="evidence" value="ECO:0007669"/>
    <property type="project" value="TreeGrafter"/>
</dbReference>
<dbReference type="GeneID" id="105051366"/>
<evidence type="ECO:0000256" key="1">
    <source>
        <dbReference type="ARBA" id="ARBA00004123"/>
    </source>
</evidence>
<accession>A0A6I9RPZ3</accession>
<evidence type="ECO:0000256" key="3">
    <source>
        <dbReference type="ARBA" id="ARBA00018596"/>
    </source>
</evidence>
<dbReference type="AlphaFoldDB" id="A0A6I9RPZ3"/>
<keyword evidence="11" id="KW-1185">Reference proteome</keyword>
<comment type="subcellular location">
    <subcellularLocation>
        <location evidence="1 6">Nucleus</location>
    </subcellularLocation>
</comment>
<organism evidence="11 12">
    <name type="scientific">Elaeis guineensis var. tenera</name>
    <name type="common">Oil palm</name>
    <dbReference type="NCBI Taxonomy" id="51953"/>
    <lineage>
        <taxon>Eukaryota</taxon>
        <taxon>Viridiplantae</taxon>
        <taxon>Streptophyta</taxon>
        <taxon>Embryophyta</taxon>
        <taxon>Tracheophyta</taxon>
        <taxon>Spermatophyta</taxon>
        <taxon>Magnoliopsida</taxon>
        <taxon>Liliopsida</taxon>
        <taxon>Arecaceae</taxon>
        <taxon>Arecoideae</taxon>
        <taxon>Cocoseae</taxon>
        <taxon>Elaeidinae</taxon>
        <taxon>Elaeis</taxon>
    </lineage>
</organism>
<evidence type="ECO:0000313" key="12">
    <source>
        <dbReference type="RefSeq" id="XP_010930061.1"/>
    </source>
</evidence>
<gene>
    <name evidence="12" type="primary">LOC105051366</name>
</gene>
<feature type="compositionally biased region" description="Polar residues" evidence="7">
    <location>
        <begin position="122"/>
        <end position="135"/>
    </location>
</feature>
<protein>
    <recommendedName>
        <fullName evidence="3 6">DNA polymerase alpha subunit B</fullName>
    </recommendedName>
</protein>
<evidence type="ECO:0000256" key="6">
    <source>
        <dbReference type="PIRNR" id="PIRNR018300"/>
    </source>
</evidence>
<dbReference type="FunCoup" id="A0A6I9RPZ3">
    <property type="interactions" value="1543"/>
</dbReference>
<feature type="region of interest" description="Disordered" evidence="7">
    <location>
        <begin position="122"/>
        <end position="142"/>
    </location>
</feature>
<evidence type="ECO:0000259" key="8">
    <source>
        <dbReference type="Pfam" id="PF04042"/>
    </source>
</evidence>
<sequence length="620" mass="69503">MEEEIKAEFEKSGFSLDQDDQILSKCLTYCINYKLSPADLVSNWEIYYLNRQLNGLKVENAHMDGFLSHLQNEVKERIAKEEPYLHIYSSNDVDMLLSDEHDDAKESFLNTPSSQYEKQYVDNYTSTPGTNGRPSSSKESKVISNRITPFGQRMNKFISQFVYNAQNTDNGLRQNEVENMEDDVIRRVQPSERCSLQVLRSQPESGCRFMYDRTEDRFNSLENRIRKHTNTYAASGLYGEPTDATLASQKNVFAVGMVCCDGEGHLNEKSILLQCSVEQSGGQHVRLDLQNLTQFSLFPGQVIGIEGHNPSGHCLIASKVVDSLPNSLDADLPPAKKLAMDKENQPSSPSDKSRVLSLVIAGGPFTTTDNLLFEPLTELLAYASRRQPQLLILMGPFIDSEHPEIKKGTVERSFDDIFHVEILRKLQDYTEYMGSAARVILVPSVRDAHHDFVFPQPAFDIHLPEYITHQITCVANPCLFSSNEIIVSCCTLDILKQLSSEEISRTSADMQSVDRMARLATHLLRQRSYYPLYPPSVGVPLDLSLAPEALEIPSIPDVLLLPSDLAPFVKVLSLGGDDREAIRCMCVNPGRLAKGIGGGTFVEIYYHGDPDKTNASIMRI</sequence>
<dbReference type="Gene3D" id="1.10.8.530">
    <property type="entry name" value="DNA polymerase alpha-primase, subunit B, N-terminal domain"/>
    <property type="match status" value="1"/>
</dbReference>
<feature type="domain" description="DNA polymerase alpha/delta/epsilon subunit B" evidence="8">
    <location>
        <begin position="359"/>
        <end position="570"/>
    </location>
</feature>
<dbReference type="InterPro" id="IPR007185">
    <property type="entry name" value="DNA_pol_a/d/e_bsu"/>
</dbReference>